<dbReference type="Pfam" id="PF07508">
    <property type="entry name" value="Recombinase"/>
    <property type="match status" value="1"/>
</dbReference>
<dbReference type="SUPFAM" id="SSF53041">
    <property type="entry name" value="Resolvase-like"/>
    <property type="match status" value="1"/>
</dbReference>
<feature type="domain" description="Recombinase" evidence="2">
    <location>
        <begin position="200"/>
        <end position="322"/>
    </location>
</feature>
<evidence type="ECO:0000313" key="3">
    <source>
        <dbReference type="EMBL" id="QSV44990.1"/>
    </source>
</evidence>
<dbReference type="Pfam" id="PF00239">
    <property type="entry name" value="Resolvase"/>
    <property type="match status" value="1"/>
</dbReference>
<feature type="domain" description="Resolvase/invertase-type recombinase catalytic" evidence="1">
    <location>
        <begin position="19"/>
        <end position="169"/>
    </location>
</feature>
<evidence type="ECO:0000259" key="2">
    <source>
        <dbReference type="PROSITE" id="PS51737"/>
    </source>
</evidence>
<dbReference type="PANTHER" id="PTHR30461">
    <property type="entry name" value="DNA-INVERTASE FROM LAMBDOID PROPHAGE"/>
    <property type="match status" value="1"/>
</dbReference>
<dbReference type="PANTHER" id="PTHR30461:SF23">
    <property type="entry name" value="DNA RECOMBINASE-RELATED"/>
    <property type="match status" value="1"/>
</dbReference>
<reference evidence="3 4" key="1">
    <citation type="submission" date="2021-03" db="EMBL/GenBank/DDBJ databases">
        <title>Geobacter metallireducens gen. nov. sp. nov., a microorganism capable of coupling the complete oxidation of organic compounds to the reduction of iron and other metals.</title>
        <authorList>
            <person name="Li Y."/>
        </authorList>
    </citation>
    <scope>NUCLEOTIDE SEQUENCE [LARGE SCALE GENOMIC DNA]</scope>
    <source>
        <strain evidence="3 4">Jerry-YX</strain>
    </source>
</reference>
<evidence type="ECO:0000259" key="1">
    <source>
        <dbReference type="PROSITE" id="PS51736"/>
    </source>
</evidence>
<dbReference type="Gene3D" id="3.40.50.1390">
    <property type="entry name" value="Resolvase, N-terminal catalytic domain"/>
    <property type="match status" value="1"/>
</dbReference>
<dbReference type="PROSITE" id="PS51737">
    <property type="entry name" value="RECOMBINASE_DNA_BIND"/>
    <property type="match status" value="1"/>
</dbReference>
<dbReference type="InterPro" id="IPR006119">
    <property type="entry name" value="Resolv_N"/>
</dbReference>
<dbReference type="PROSITE" id="PS51736">
    <property type="entry name" value="RECOMBINASES_3"/>
    <property type="match status" value="1"/>
</dbReference>
<dbReference type="CDD" id="cd00338">
    <property type="entry name" value="Ser_Recombinase"/>
    <property type="match status" value="1"/>
</dbReference>
<dbReference type="Gene3D" id="3.90.1750.20">
    <property type="entry name" value="Putative Large Serine Recombinase, Chain B, Domain 2"/>
    <property type="match status" value="1"/>
</dbReference>
<sequence>MHQAGTAYTPADIKSLRLKGAMYIRMSTELQVESPENQERAIRTYAAEYGIEIVKTYADLGVSGINTEKREQFQTLIDDVEQGRNGYNIVLYLDESRWGRFVDSREAEYHRMRLERRNVVCQSCEKPVTLTSNLADRIMTLLRDESASDYCRQLSQKVWAGQCNLVAKGYRQGGVAGFGLRRMLLDEAGRPKQELAMGQRKSLLTERVILMPGPDEECRTVLWIYDQFIAGNSETDIAAQLNARGVNTHFGRPWSRGTVCEVLTNEKYVGNNLFNRTSGKMKSRAKPNPESEWVRKEHAFEPVVNMERFYTVQGIYRERNKKATDEELLQGLRDLYARQGRLSALIIDEADFLPPSSLISNRFGGLLRVYQMIGYTPKRDYQYVAINQRLRSLHAEIVADVVRDIENLCGRKIPIDPESCLLELNHNLFISVVISRCFTTPSGTRRWKIRFDSGLRPDVTVAVRMDVRNEAIQDYYILPALEFSDGQLKLSEENAGFMDGFRTDTLDYLLKLSVNISLDKAVHHGAWGHSAYSH</sequence>
<name>A0ABX7Q1H3_9BACT</name>
<dbReference type="InterPro" id="IPR011109">
    <property type="entry name" value="DNA_bind_recombinase_dom"/>
</dbReference>
<dbReference type="InterPro" id="IPR038109">
    <property type="entry name" value="DNA_bind_recomb_sf"/>
</dbReference>
<accession>A0ABX7Q1H3</accession>
<gene>
    <name evidence="3" type="ORF">JZM60_12640</name>
</gene>
<dbReference type="InterPro" id="IPR036162">
    <property type="entry name" value="Resolvase-like_N_sf"/>
</dbReference>
<organism evidence="3 4">
    <name type="scientific">Geobacter benzoatilyticus</name>
    <dbReference type="NCBI Taxonomy" id="2815309"/>
    <lineage>
        <taxon>Bacteria</taxon>
        <taxon>Pseudomonadati</taxon>
        <taxon>Thermodesulfobacteriota</taxon>
        <taxon>Desulfuromonadia</taxon>
        <taxon>Geobacterales</taxon>
        <taxon>Geobacteraceae</taxon>
        <taxon>Geobacter</taxon>
    </lineage>
</organism>
<dbReference type="EMBL" id="CP071382">
    <property type="protein sequence ID" value="QSV44990.1"/>
    <property type="molecule type" value="Genomic_DNA"/>
</dbReference>
<dbReference type="SMART" id="SM00857">
    <property type="entry name" value="Resolvase"/>
    <property type="match status" value="1"/>
</dbReference>
<dbReference type="InterPro" id="IPR050639">
    <property type="entry name" value="SSR_resolvase"/>
</dbReference>
<evidence type="ECO:0000313" key="4">
    <source>
        <dbReference type="Proteomes" id="UP000663651"/>
    </source>
</evidence>
<protein>
    <submittedName>
        <fullName evidence="3">Recombinase family protein</fullName>
    </submittedName>
</protein>
<proteinExistence type="predicted"/>
<dbReference type="Proteomes" id="UP000663651">
    <property type="component" value="Chromosome"/>
</dbReference>
<dbReference type="RefSeq" id="WP_207162797.1">
    <property type="nucleotide sequence ID" value="NZ_CP071382.1"/>
</dbReference>
<keyword evidence="4" id="KW-1185">Reference proteome</keyword>